<feature type="signal peptide" evidence="3">
    <location>
        <begin position="1"/>
        <end position="30"/>
    </location>
</feature>
<dbReference type="InterPro" id="IPR051010">
    <property type="entry name" value="BCAA_transport"/>
</dbReference>
<keyword evidence="5" id="KW-0067">ATP-binding</keyword>
<dbReference type="Proteomes" id="UP000029443">
    <property type="component" value="Unassembled WGS sequence"/>
</dbReference>
<comment type="similarity">
    <text evidence="1">Belongs to the leucine-binding protein family.</text>
</comment>
<evidence type="ECO:0000259" key="4">
    <source>
        <dbReference type="Pfam" id="PF13458"/>
    </source>
</evidence>
<evidence type="ECO:0000256" key="3">
    <source>
        <dbReference type="SAM" id="SignalP"/>
    </source>
</evidence>
<feature type="domain" description="Leucine-binding protein" evidence="4">
    <location>
        <begin position="33"/>
        <end position="382"/>
    </location>
</feature>
<dbReference type="GO" id="GO:0005524">
    <property type="term" value="F:ATP binding"/>
    <property type="evidence" value="ECO:0007669"/>
    <property type="project" value="UniProtKB-KW"/>
</dbReference>
<organism evidence="5 6">
    <name type="scientific">Alcanivorax jadensis T9</name>
    <dbReference type="NCBI Taxonomy" id="1177181"/>
    <lineage>
        <taxon>Bacteria</taxon>
        <taxon>Pseudomonadati</taxon>
        <taxon>Pseudomonadota</taxon>
        <taxon>Gammaproteobacteria</taxon>
        <taxon>Oceanospirillales</taxon>
        <taxon>Alcanivoracaceae</taxon>
        <taxon>Alcanivorax</taxon>
    </lineage>
</organism>
<dbReference type="SUPFAM" id="SSF53822">
    <property type="entry name" value="Periplasmic binding protein-like I"/>
    <property type="match status" value="1"/>
</dbReference>
<evidence type="ECO:0000313" key="6">
    <source>
        <dbReference type="Proteomes" id="UP000029443"/>
    </source>
</evidence>
<comment type="caution">
    <text evidence="5">The sequence shown here is derived from an EMBL/GenBank/DDBJ whole genome shotgun (WGS) entry which is preliminary data.</text>
</comment>
<accession>A0ABR4W9W5</accession>
<dbReference type="PANTHER" id="PTHR30483:SF6">
    <property type="entry name" value="PERIPLASMIC BINDING PROTEIN OF ABC TRANSPORTER FOR NATURAL AMINO ACIDS"/>
    <property type="match status" value="1"/>
</dbReference>
<dbReference type="CDD" id="cd06336">
    <property type="entry name" value="PBP1_ABC_ligand_binding-like"/>
    <property type="match status" value="1"/>
</dbReference>
<dbReference type="EMBL" id="ARXU01000017">
    <property type="protein sequence ID" value="KGD59841.1"/>
    <property type="molecule type" value="Genomic_DNA"/>
</dbReference>
<sequence>MSNGKNTLVKRFCRLACASAIALAASGVQAAETVTIGFTGPLSGGAALYGQNTLEGLQMAAREINNKGGFKVGDETYEINLVSLDDKYAPSQAAVNGKRLVQQYNAPVIFTPHSGGTFALQAFNQRDDFLVMSYTSVPTVTEKGNELTVRIPPTFTGYMKPFTKIAMAENGKKVAIANATHDYAKYWTKAFVPTWEAMGGTVVADNPMDYNKSADFYTGVSKVLAEKPDVLFIGGASEPTALVAKQARQLGFKGGFVIMDQAKMGEMSKIIGGYKMLEGSVGVVPLTMYEEQGAKDFVAKYHKQNDGKDPTTEVAYNYFAMHTVIQAMKEAGTVADSKAIRAAMGDALKNLAEEHNPYGVTEIDAKGGMMADPNIATVKKGGTVELQRISEVLGE</sequence>
<dbReference type="InterPro" id="IPR028081">
    <property type="entry name" value="Leu-bd"/>
</dbReference>
<dbReference type="InterPro" id="IPR028082">
    <property type="entry name" value="Peripla_BP_I"/>
</dbReference>
<keyword evidence="2 3" id="KW-0732">Signal</keyword>
<keyword evidence="6" id="KW-1185">Reference proteome</keyword>
<proteinExistence type="inferred from homology"/>
<protein>
    <submittedName>
        <fullName evidence="5">High-affinity branched-chain amino acid transport ATP-binding protein LivF</fullName>
    </submittedName>
</protein>
<name>A0ABR4W9W5_9GAMM</name>
<dbReference type="Gene3D" id="3.40.50.2300">
    <property type="match status" value="2"/>
</dbReference>
<reference evidence="5 6" key="1">
    <citation type="submission" date="2012-09" db="EMBL/GenBank/DDBJ databases">
        <title>Genome Sequence of alkane-degrading Bacterium Alcanivorax jadensis T9.</title>
        <authorList>
            <person name="Lai Q."/>
            <person name="Shao Z."/>
        </authorList>
    </citation>
    <scope>NUCLEOTIDE SEQUENCE [LARGE SCALE GENOMIC DNA]</scope>
    <source>
        <strain evidence="5 6">T9</strain>
    </source>
</reference>
<evidence type="ECO:0000313" key="5">
    <source>
        <dbReference type="EMBL" id="KGD59841.1"/>
    </source>
</evidence>
<evidence type="ECO:0000256" key="1">
    <source>
        <dbReference type="ARBA" id="ARBA00010062"/>
    </source>
</evidence>
<evidence type="ECO:0000256" key="2">
    <source>
        <dbReference type="ARBA" id="ARBA00022729"/>
    </source>
</evidence>
<feature type="chain" id="PRO_5047523184" evidence="3">
    <location>
        <begin position="31"/>
        <end position="395"/>
    </location>
</feature>
<dbReference type="PANTHER" id="PTHR30483">
    <property type="entry name" value="LEUCINE-SPECIFIC-BINDING PROTEIN"/>
    <property type="match status" value="1"/>
</dbReference>
<dbReference type="RefSeq" id="WP_035250309.1">
    <property type="nucleotide sequence ID" value="NZ_ARXU01000017.1"/>
</dbReference>
<gene>
    <name evidence="5" type="ORF">T9A_03119</name>
</gene>
<keyword evidence="5" id="KW-0547">Nucleotide-binding</keyword>
<dbReference type="Pfam" id="PF13458">
    <property type="entry name" value="Peripla_BP_6"/>
    <property type="match status" value="1"/>
</dbReference>